<dbReference type="Pfam" id="PF03184">
    <property type="entry name" value="DDE_1"/>
    <property type="match status" value="1"/>
</dbReference>
<proteinExistence type="predicted"/>
<dbReference type="PANTHER" id="PTHR19303:SF74">
    <property type="entry name" value="POGO TRANSPOSABLE ELEMENT WITH KRAB DOMAIN"/>
    <property type="match status" value="1"/>
</dbReference>
<comment type="caution">
    <text evidence="2">The sequence shown here is derived from an EMBL/GenBank/DDBJ whole genome shotgun (WGS) entry which is preliminary data.</text>
</comment>
<dbReference type="AlphaFoldDB" id="A0AAV8WVR3"/>
<gene>
    <name evidence="2" type="ORF">NQ314_017049</name>
</gene>
<dbReference type="InterPro" id="IPR004875">
    <property type="entry name" value="DDE_SF_endonuclease_dom"/>
</dbReference>
<dbReference type="Gene3D" id="3.30.420.10">
    <property type="entry name" value="Ribonuclease H-like superfamily/Ribonuclease H"/>
    <property type="match status" value="1"/>
</dbReference>
<reference evidence="2" key="1">
    <citation type="journal article" date="2023" name="Insect Mol. Biol.">
        <title>Genome sequencing provides insights into the evolution of gene families encoding plant cell wall-degrading enzymes in longhorned beetles.</title>
        <authorList>
            <person name="Shin N.R."/>
            <person name="Okamura Y."/>
            <person name="Kirsch R."/>
            <person name="Pauchet Y."/>
        </authorList>
    </citation>
    <scope>NUCLEOTIDE SEQUENCE</scope>
    <source>
        <strain evidence="2">RBIC_L_NR</strain>
    </source>
</reference>
<evidence type="ECO:0000259" key="1">
    <source>
        <dbReference type="Pfam" id="PF03184"/>
    </source>
</evidence>
<protein>
    <recommendedName>
        <fullName evidence="1">DDE-1 domain-containing protein</fullName>
    </recommendedName>
</protein>
<name>A0AAV8WVR3_9CUCU</name>
<dbReference type="InterPro" id="IPR050863">
    <property type="entry name" value="CenT-Element_Derived"/>
</dbReference>
<evidence type="ECO:0000313" key="3">
    <source>
        <dbReference type="Proteomes" id="UP001162156"/>
    </source>
</evidence>
<dbReference type="GO" id="GO:0003677">
    <property type="term" value="F:DNA binding"/>
    <property type="evidence" value="ECO:0007669"/>
    <property type="project" value="TreeGrafter"/>
</dbReference>
<dbReference type="GO" id="GO:0005634">
    <property type="term" value="C:nucleus"/>
    <property type="evidence" value="ECO:0007669"/>
    <property type="project" value="TreeGrafter"/>
</dbReference>
<accession>A0AAV8WVR3</accession>
<dbReference type="InterPro" id="IPR036397">
    <property type="entry name" value="RNaseH_sf"/>
</dbReference>
<feature type="domain" description="DDE-1" evidence="1">
    <location>
        <begin position="135"/>
        <end position="257"/>
    </location>
</feature>
<dbReference type="EMBL" id="JANEYF010004752">
    <property type="protein sequence ID" value="KAJ8930185.1"/>
    <property type="molecule type" value="Genomic_DNA"/>
</dbReference>
<evidence type="ECO:0000313" key="2">
    <source>
        <dbReference type="EMBL" id="KAJ8930185.1"/>
    </source>
</evidence>
<sequence length="280" mass="32167">MQTAADFGYPFTDTVLLQSFVQQYLNRKGVNIRQFHDNLPGKEWVKNCLARNPELRRNAENIKRARADLSPQMISNYFTELSVTVTDIPPENIVNYDEMNFTDDPGKKRVLVRRRAKHAYRILGTSKSSVSVMFAGAGNGDIFSPYIVYKSNNLHPEWMQGGPDRSISGWFDSIIFEDWFNKIAVPYFRRMQGRKILIGDNLGSHLSYNVLKFCEENQVSFVLLPPNSTHLCQPLDVAVFRTIKAKWREILMKWKENNAGCSQDRISTVIKGNDLTSQFS</sequence>
<dbReference type="PANTHER" id="PTHR19303">
    <property type="entry name" value="TRANSPOSON"/>
    <property type="match status" value="1"/>
</dbReference>
<keyword evidence="3" id="KW-1185">Reference proteome</keyword>
<dbReference type="Proteomes" id="UP001162156">
    <property type="component" value="Unassembled WGS sequence"/>
</dbReference>
<organism evidence="2 3">
    <name type="scientific">Rhamnusium bicolor</name>
    <dbReference type="NCBI Taxonomy" id="1586634"/>
    <lineage>
        <taxon>Eukaryota</taxon>
        <taxon>Metazoa</taxon>
        <taxon>Ecdysozoa</taxon>
        <taxon>Arthropoda</taxon>
        <taxon>Hexapoda</taxon>
        <taxon>Insecta</taxon>
        <taxon>Pterygota</taxon>
        <taxon>Neoptera</taxon>
        <taxon>Endopterygota</taxon>
        <taxon>Coleoptera</taxon>
        <taxon>Polyphaga</taxon>
        <taxon>Cucujiformia</taxon>
        <taxon>Chrysomeloidea</taxon>
        <taxon>Cerambycidae</taxon>
        <taxon>Lepturinae</taxon>
        <taxon>Rhagiini</taxon>
        <taxon>Rhamnusium</taxon>
    </lineage>
</organism>